<dbReference type="FunFam" id="2.60.120.200:FF:000124">
    <property type="entry name" value="Galectin-4"/>
    <property type="match status" value="1"/>
</dbReference>
<accession>A0A9C6X863</accession>
<dbReference type="Gene3D" id="2.60.120.200">
    <property type="match status" value="2"/>
</dbReference>
<dbReference type="GO" id="GO:0030246">
    <property type="term" value="F:carbohydrate binding"/>
    <property type="evidence" value="ECO:0007669"/>
    <property type="project" value="UniProtKB-UniRule"/>
</dbReference>
<dbReference type="SMART" id="SM00908">
    <property type="entry name" value="Gal-bind_lectin"/>
    <property type="match status" value="2"/>
</dbReference>
<dbReference type="AlphaFoldDB" id="A0A9C6X863"/>
<reference evidence="6" key="1">
    <citation type="submission" date="2025-08" db="UniProtKB">
        <authorList>
            <consortium name="RefSeq"/>
        </authorList>
    </citation>
    <scope>IDENTIFICATION</scope>
    <source>
        <tissue evidence="6">Whole organism</tissue>
    </source>
</reference>
<evidence type="ECO:0000256" key="2">
    <source>
        <dbReference type="ARBA" id="ARBA00022737"/>
    </source>
</evidence>
<name>A0A9C6X863_FRAOC</name>
<gene>
    <name evidence="6" type="primary">LOC113214588</name>
</gene>
<dbReference type="InterPro" id="IPR013320">
    <property type="entry name" value="ConA-like_dom_sf"/>
</dbReference>
<dbReference type="Pfam" id="PF00337">
    <property type="entry name" value="Gal-bind_lectin"/>
    <property type="match status" value="2"/>
</dbReference>
<dbReference type="PANTHER" id="PTHR11346">
    <property type="entry name" value="GALECTIN"/>
    <property type="match status" value="1"/>
</dbReference>
<feature type="domain" description="Galectin" evidence="4">
    <location>
        <begin position="13"/>
        <end position="143"/>
    </location>
</feature>
<dbReference type="PROSITE" id="PS51304">
    <property type="entry name" value="GALECTIN"/>
    <property type="match status" value="2"/>
</dbReference>
<dbReference type="RefSeq" id="XP_052130926.1">
    <property type="nucleotide sequence ID" value="XM_052274966.1"/>
</dbReference>
<evidence type="ECO:0000313" key="5">
    <source>
        <dbReference type="Proteomes" id="UP000504606"/>
    </source>
</evidence>
<dbReference type="InterPro" id="IPR044156">
    <property type="entry name" value="Galectin-like"/>
</dbReference>
<evidence type="ECO:0000256" key="1">
    <source>
        <dbReference type="ARBA" id="ARBA00022734"/>
    </source>
</evidence>
<dbReference type="CDD" id="cd00070">
    <property type="entry name" value="GLECT"/>
    <property type="match status" value="2"/>
</dbReference>
<organism evidence="5 6">
    <name type="scientific">Frankliniella occidentalis</name>
    <name type="common">Western flower thrips</name>
    <name type="synonym">Euthrips occidentalis</name>
    <dbReference type="NCBI Taxonomy" id="133901"/>
    <lineage>
        <taxon>Eukaryota</taxon>
        <taxon>Metazoa</taxon>
        <taxon>Ecdysozoa</taxon>
        <taxon>Arthropoda</taxon>
        <taxon>Hexapoda</taxon>
        <taxon>Insecta</taxon>
        <taxon>Pterygota</taxon>
        <taxon>Neoptera</taxon>
        <taxon>Paraneoptera</taxon>
        <taxon>Thysanoptera</taxon>
        <taxon>Terebrantia</taxon>
        <taxon>Thripoidea</taxon>
        <taxon>Thripidae</taxon>
        <taxon>Frankliniella</taxon>
    </lineage>
</organism>
<keyword evidence="1 3" id="KW-0430">Lectin</keyword>
<dbReference type="InterPro" id="IPR001079">
    <property type="entry name" value="Galectin_CRD"/>
</dbReference>
<dbReference type="SMART" id="SM00276">
    <property type="entry name" value="GLECT"/>
    <property type="match status" value="2"/>
</dbReference>
<dbReference type="PANTHER" id="PTHR11346:SF176">
    <property type="entry name" value="32 KDA BETA-GALACTOSIDE-BINDING LECTIN LEC-3"/>
    <property type="match status" value="1"/>
</dbReference>
<evidence type="ECO:0000313" key="6">
    <source>
        <dbReference type="RefSeq" id="XP_052130926.1"/>
    </source>
</evidence>
<dbReference type="GO" id="GO:0016936">
    <property type="term" value="F:galactoside binding"/>
    <property type="evidence" value="ECO:0007669"/>
    <property type="project" value="TreeGrafter"/>
</dbReference>
<keyword evidence="2" id="KW-0677">Repeat</keyword>
<dbReference type="Proteomes" id="UP000504606">
    <property type="component" value="Unplaced"/>
</dbReference>
<dbReference type="OrthoDB" id="6251307at2759"/>
<evidence type="ECO:0000256" key="3">
    <source>
        <dbReference type="RuleBase" id="RU102079"/>
    </source>
</evidence>
<evidence type="ECO:0000259" key="4">
    <source>
        <dbReference type="PROSITE" id="PS51304"/>
    </source>
</evidence>
<proteinExistence type="predicted"/>
<dbReference type="GeneID" id="113214588"/>
<sequence>MQYLPSTFFGVPFIHPFKRNLQAGSMVAIYGVVLPGADRFVLNLQTGPNDGDDIALHLSFRFPEGLVVLNTLQGGGWQHEQRHHSLPVAHGQHFQMLVYVQHDSFKIAFNGQHFADFHHRMPLEMISHVGAEGEVHVNNVTGVRLPYEPDNVVNSPPIPLVMNSGPIFPGRLIRIRGTVPHDAYRFTINLMDGPDHEHNDIPFHASVRPNSSEFLVELNSQRNGGWQNGHQIRPCPIRPGQAFEMLVLVDMDNYKIAFNGQHFAEFAHRFPIESVNYFRIDGSVNISKVSFEGHRRDSAFDFIPVPPPANDYFHPHAYEAVGNHFVFANPYPTF</sequence>
<feature type="domain" description="Galectin" evidence="4">
    <location>
        <begin position="159"/>
        <end position="292"/>
    </location>
</feature>
<protein>
    <recommendedName>
        <fullName evidence="3">Galectin</fullName>
    </recommendedName>
</protein>
<dbReference type="KEGG" id="foc:113214588"/>
<keyword evidence="5" id="KW-1185">Reference proteome</keyword>
<dbReference type="SUPFAM" id="SSF49899">
    <property type="entry name" value="Concanavalin A-like lectins/glucanases"/>
    <property type="match status" value="2"/>
</dbReference>